<sequence>MLDKQRNKKKNAENCKRWRDQRKNDPTFRQIQAERKKEERKSRTPAQVERDRSTARERMRRYREKQKSKETEKENLQLTCILTRSQKEKQRGKWRDAKRNYRAKLGPQKKRRIRERDRISKVEKQKKMEPKEGSETNDAFVDDDYTHAAKRKAFSRLKKKMPSEPKKFVSLIQTCILKATPRKRKLFSDSHLTPSKKARLDFLEESMVSLKQNLDIQKSSNARKYKRKRKLIVSGLSRSLRKYKKIKTMSKELGIRYCTMLKWSRESNSDSERKKRKDALSIESTQKVRDFFVKPYISVNNPEKRKVGKDLKPKHFLNVCKKTAYQTFKNENKNVKVSESKFWALKPKHVVPLKKGKFRSCLCEKCINVELKLKALNNKVIANKNPSKQSIKTVANKYEANKLTMCEVSKGEDPKLQCIQRKCQTCGVKQLENHFHELGVIANTDETVNWYQWETKKITEPKVSTRKVLASKSTYVKDLLQNLTEDMTEFSIHLFLANWQYRQFSNLKENIPANIMVCIMDFAENFCTRYQDECQSAHWCYEQITIHPIVCYYSDNLGRTVTHEVVYISDDLTHDANFVDYCFKNCINFLHTNLSLNRLNQCLQFTDGCSSQYKSKVPFFDISSYAEELDGIKVERHFFGSGHGKGPADGCSGVVKSAITRGIIAGNVLSSAEDIFSFVTSDLTKDADTFKRTFLLIDKKDVPRSRPLRNEAVTVPGTRQFHCVKAVAQGLIKTRRVSCTCVVCLDIEQGTCINNNYVDEWVEQTLTNDLRKLNQKSKSKKRKVGKRKETLTNMESALNHETVETHEECQNKETHDTEIIETHEEPQIVKSLDESQIVETHKEPHTEETHEEWQIIDTHQEPGRTIEPIIEISVDNDMRKTVFQYIYDDFQNASSFEELQLICTRHTDLIDEIPFLGSSCHSVISTAKTVDKLSLDIWPQDEPQKHILKYPVCVKGDGNCLPRAGSVLANGNEESHLEVRTRMVIEIVTHEDVYLDEYYLNRGTTGEDKHIVNNLVMYSDSYIAGDRITPAVARRILREDTFNFAKLGAYGNAWLIFALSSILKCSLFAIYPQKGNPVVRSHLNREVCPRMTKSSDVVYLMWTSTRTKEMRDEHWIPNHFVPVLPLQSNDQEKGDNSLVENSHDSSTSIDFDFDSFSLCSLEMLVNPIDIDLMQPDPLTEVHPEVDLMQPDLLTEVHPEVDLIQPDPLTEVHPEVDLMQPDPMTEVHPEVDLIQPDPLTEVHPEVDLIQPDLLTEVHPEVDLIQPDLLTEVHQEVKSVSEGGIDRQIARLLIGHGYYTLRKRKAIFGWLMKLPLPVLLRTLCRTCLLLTFRCLVEVWVTSFVIFQMDQGRQRRLLINKILGSYCTVFFMLPVFTQKPHLGITMALSVILR</sequence>
<feature type="compositionally biased region" description="Basic and acidic residues" evidence="1">
    <location>
        <begin position="65"/>
        <end position="74"/>
    </location>
</feature>
<evidence type="ECO:0008006" key="4">
    <source>
        <dbReference type="Google" id="ProtNLM"/>
    </source>
</evidence>
<gene>
    <name evidence="2" type="ORF">MGAL_10B040329</name>
</gene>
<dbReference type="InterPro" id="IPR047273">
    <property type="entry name" value="VRTN_OTU_dom"/>
</dbReference>
<keyword evidence="3" id="KW-1185">Reference proteome</keyword>
<dbReference type="PANTHER" id="PTHR46601">
    <property type="entry name" value="ULP_PROTEASE DOMAIN-CONTAINING PROTEIN"/>
    <property type="match status" value="1"/>
</dbReference>
<feature type="region of interest" description="Disordered" evidence="1">
    <location>
        <begin position="106"/>
        <end position="139"/>
    </location>
</feature>
<dbReference type="PANTHER" id="PTHR46601:SF1">
    <property type="entry name" value="ADF-H DOMAIN-CONTAINING PROTEIN"/>
    <property type="match status" value="1"/>
</dbReference>
<accession>A0A8B6C4X8</accession>
<evidence type="ECO:0000313" key="2">
    <source>
        <dbReference type="EMBL" id="VDH99492.1"/>
    </source>
</evidence>
<dbReference type="CDD" id="cd22791">
    <property type="entry name" value="OTU_VRTN"/>
    <property type="match status" value="1"/>
</dbReference>
<evidence type="ECO:0000313" key="3">
    <source>
        <dbReference type="Proteomes" id="UP000596742"/>
    </source>
</evidence>
<feature type="compositionally biased region" description="Basic and acidic residues" evidence="1">
    <location>
        <begin position="1"/>
        <end position="57"/>
    </location>
</feature>
<dbReference type="Proteomes" id="UP000596742">
    <property type="component" value="Unassembled WGS sequence"/>
</dbReference>
<feature type="region of interest" description="Disordered" evidence="1">
    <location>
        <begin position="1"/>
        <end position="74"/>
    </location>
</feature>
<feature type="region of interest" description="Disordered" evidence="1">
    <location>
        <begin position="82"/>
        <end position="101"/>
    </location>
</feature>
<protein>
    <recommendedName>
        <fullName evidence="4">Vertnin</fullName>
    </recommendedName>
</protein>
<feature type="compositionally biased region" description="Basic and acidic residues" evidence="1">
    <location>
        <begin position="85"/>
        <end position="99"/>
    </location>
</feature>
<dbReference type="EMBL" id="UYJE01001146">
    <property type="protein sequence ID" value="VDH99492.1"/>
    <property type="molecule type" value="Genomic_DNA"/>
</dbReference>
<feature type="compositionally biased region" description="Basic and acidic residues" evidence="1">
    <location>
        <begin position="114"/>
        <end position="134"/>
    </location>
</feature>
<evidence type="ECO:0000256" key="1">
    <source>
        <dbReference type="SAM" id="MobiDB-lite"/>
    </source>
</evidence>
<name>A0A8B6C4X8_MYTGA</name>
<proteinExistence type="predicted"/>
<reference evidence="2" key="1">
    <citation type="submission" date="2018-11" db="EMBL/GenBank/DDBJ databases">
        <authorList>
            <person name="Alioto T."/>
            <person name="Alioto T."/>
        </authorList>
    </citation>
    <scope>NUCLEOTIDE SEQUENCE</scope>
</reference>
<organism evidence="2 3">
    <name type="scientific">Mytilus galloprovincialis</name>
    <name type="common">Mediterranean mussel</name>
    <dbReference type="NCBI Taxonomy" id="29158"/>
    <lineage>
        <taxon>Eukaryota</taxon>
        <taxon>Metazoa</taxon>
        <taxon>Spiralia</taxon>
        <taxon>Lophotrochozoa</taxon>
        <taxon>Mollusca</taxon>
        <taxon>Bivalvia</taxon>
        <taxon>Autobranchia</taxon>
        <taxon>Pteriomorphia</taxon>
        <taxon>Mytilida</taxon>
        <taxon>Mytiloidea</taxon>
        <taxon>Mytilidae</taxon>
        <taxon>Mytilinae</taxon>
        <taxon>Mytilus</taxon>
    </lineage>
</organism>
<dbReference type="OrthoDB" id="10065669at2759"/>
<dbReference type="Gene3D" id="3.90.70.80">
    <property type="match status" value="1"/>
</dbReference>
<comment type="caution">
    <text evidence="2">The sequence shown here is derived from an EMBL/GenBank/DDBJ whole genome shotgun (WGS) entry which is preliminary data.</text>
</comment>